<gene>
    <name evidence="16" type="ORF">DEA37_0000251</name>
</gene>
<dbReference type="HAMAP" id="MF_01818">
    <property type="entry name" value="RNase_Z_BN"/>
    <property type="match status" value="1"/>
</dbReference>
<evidence type="ECO:0000313" key="16">
    <source>
        <dbReference type="EMBL" id="KAA3680704.1"/>
    </source>
</evidence>
<protein>
    <recommendedName>
        <fullName evidence="14">Small ribosomal subunit protein mS23</fullName>
    </recommendedName>
</protein>
<comment type="cofactor">
    <cofactor evidence="1">
        <name>Zn(2+)</name>
        <dbReference type="ChEBI" id="CHEBI:29105"/>
    </cofactor>
</comment>
<dbReference type="InterPro" id="IPR059242">
    <property type="entry name" value="mS23_dom"/>
</dbReference>
<dbReference type="SUPFAM" id="SSF56281">
    <property type="entry name" value="Metallo-hydrolase/oxidoreductase"/>
    <property type="match status" value="1"/>
</dbReference>
<dbReference type="PANTHER" id="PTHR46018">
    <property type="entry name" value="ZINC PHOSPHODIESTERASE ELAC PROTEIN 1"/>
    <property type="match status" value="1"/>
</dbReference>
<comment type="similarity">
    <text evidence="3">Belongs to the mitochondrion-specific ribosomal protein mS23 family.</text>
</comment>
<proteinExistence type="inferred from homology"/>
<keyword evidence="12" id="KW-0496">Mitochondrion</keyword>
<dbReference type="Pfam" id="PF23023">
    <property type="entry name" value="Anti-Pycsar_Apyc1"/>
    <property type="match status" value="1"/>
</dbReference>
<evidence type="ECO:0000256" key="11">
    <source>
        <dbReference type="ARBA" id="ARBA00022980"/>
    </source>
</evidence>
<keyword evidence="13" id="KW-0687">Ribonucleoprotein</keyword>
<dbReference type="GO" id="GO:0005634">
    <property type="term" value="C:nucleus"/>
    <property type="evidence" value="ECO:0007669"/>
    <property type="project" value="TreeGrafter"/>
</dbReference>
<accession>A0A5J4NYV6</accession>
<keyword evidence="9" id="KW-0378">Hydrolase</keyword>
<dbReference type="AlphaFoldDB" id="A0A5J4NYV6"/>
<dbReference type="EMBL" id="QNGE01000373">
    <property type="protein sequence ID" value="KAA3680704.1"/>
    <property type="molecule type" value="Genomic_DNA"/>
</dbReference>
<evidence type="ECO:0000256" key="2">
    <source>
        <dbReference type="ARBA" id="ARBA00004173"/>
    </source>
</evidence>
<comment type="subunit">
    <text evidence="4">Homodimer.</text>
</comment>
<evidence type="ECO:0000256" key="7">
    <source>
        <dbReference type="ARBA" id="ARBA00022723"/>
    </source>
</evidence>
<reference evidence="16 17" key="1">
    <citation type="journal article" date="2019" name="Gigascience">
        <title>Whole-genome sequence of the oriental lung fluke Paragonimus westermani.</title>
        <authorList>
            <person name="Oey H."/>
            <person name="Zakrzewski M."/>
            <person name="Narain K."/>
            <person name="Devi K.R."/>
            <person name="Agatsuma T."/>
            <person name="Nawaratna S."/>
            <person name="Gobert G.N."/>
            <person name="Jones M.K."/>
            <person name="Ragan M.A."/>
            <person name="McManus D.P."/>
            <person name="Krause L."/>
        </authorList>
    </citation>
    <scope>NUCLEOTIDE SEQUENCE [LARGE SCALE GENOMIC DNA]</scope>
    <source>
        <strain evidence="16 17">IND2009</strain>
    </source>
</reference>
<keyword evidence="5" id="KW-0819">tRNA processing</keyword>
<evidence type="ECO:0000256" key="3">
    <source>
        <dbReference type="ARBA" id="ARBA00009864"/>
    </source>
</evidence>
<dbReference type="PANTHER" id="PTHR46018:SF2">
    <property type="entry name" value="ZINC PHOSPHODIESTERASE ELAC PROTEIN 1"/>
    <property type="match status" value="1"/>
</dbReference>
<dbReference type="InterPro" id="IPR036866">
    <property type="entry name" value="RibonucZ/Hydroxyglut_hydro"/>
</dbReference>
<dbReference type="GO" id="GO:0006412">
    <property type="term" value="P:translation"/>
    <property type="evidence" value="ECO:0007669"/>
    <property type="project" value="InterPro"/>
</dbReference>
<evidence type="ECO:0000256" key="1">
    <source>
        <dbReference type="ARBA" id="ARBA00001947"/>
    </source>
</evidence>
<keyword evidence="7" id="KW-0479">Metal-binding</keyword>
<comment type="subcellular location">
    <subcellularLocation>
        <location evidence="2">Mitochondrion</location>
    </subcellularLocation>
</comment>
<dbReference type="GO" id="GO:0046872">
    <property type="term" value="F:metal ion binding"/>
    <property type="evidence" value="ECO:0007669"/>
    <property type="project" value="UniProtKB-KW"/>
</dbReference>
<evidence type="ECO:0000256" key="10">
    <source>
        <dbReference type="ARBA" id="ARBA00022833"/>
    </source>
</evidence>
<dbReference type="CDD" id="cd23701">
    <property type="entry name" value="At1g26750"/>
    <property type="match status" value="1"/>
</dbReference>
<dbReference type="Pfam" id="PF10484">
    <property type="entry name" value="MRP-S23"/>
    <property type="match status" value="1"/>
</dbReference>
<organism evidence="16 17">
    <name type="scientific">Paragonimus westermani</name>
    <dbReference type="NCBI Taxonomy" id="34504"/>
    <lineage>
        <taxon>Eukaryota</taxon>
        <taxon>Metazoa</taxon>
        <taxon>Spiralia</taxon>
        <taxon>Lophotrochozoa</taxon>
        <taxon>Platyhelminthes</taxon>
        <taxon>Trematoda</taxon>
        <taxon>Digenea</taxon>
        <taxon>Plagiorchiida</taxon>
        <taxon>Troglotremata</taxon>
        <taxon>Troglotrematidae</taxon>
        <taxon>Paragonimus</taxon>
    </lineage>
</organism>
<dbReference type="GO" id="GO:0003735">
    <property type="term" value="F:structural constituent of ribosome"/>
    <property type="evidence" value="ECO:0007669"/>
    <property type="project" value="InterPro"/>
</dbReference>
<evidence type="ECO:0000256" key="9">
    <source>
        <dbReference type="ARBA" id="ARBA00022801"/>
    </source>
</evidence>
<keyword evidence="17" id="KW-1185">Reference proteome</keyword>
<evidence type="ECO:0000256" key="6">
    <source>
        <dbReference type="ARBA" id="ARBA00022722"/>
    </source>
</evidence>
<evidence type="ECO:0000256" key="4">
    <source>
        <dbReference type="ARBA" id="ARBA00011738"/>
    </source>
</evidence>
<dbReference type="InterPro" id="IPR013471">
    <property type="entry name" value="RNase_Z/BN"/>
</dbReference>
<keyword evidence="10" id="KW-0862">Zinc</keyword>
<evidence type="ECO:0000313" key="17">
    <source>
        <dbReference type="Proteomes" id="UP000324629"/>
    </source>
</evidence>
<dbReference type="GO" id="GO:0005840">
    <property type="term" value="C:ribosome"/>
    <property type="evidence" value="ECO:0007669"/>
    <property type="project" value="InterPro"/>
</dbReference>
<feature type="domain" description="Small ribosomal subunit protein mS23 conserved" evidence="15">
    <location>
        <begin position="5"/>
        <end position="129"/>
    </location>
</feature>
<comment type="caution">
    <text evidence="16">The sequence shown here is derived from an EMBL/GenBank/DDBJ whole genome shotgun (WGS) entry which is preliminary data.</text>
</comment>
<sequence length="587" mass="65477">MSTLGSRREKFASIIRRIDGMLKNGAVAYENRPVWYDVYKAFPPRVEPVYSRPVPAISVRDILYLEDIERSEAFRRYQKLGLINLFKVTDNRSTLSRVISKCRQIRKMKPDITEDQLLLDVEEELQKDGVLLNRKKLADHPQKLQKRRPCTVCIFNNASFQLRASIAATSSLIKTFFHHQEIVFLGTGSGYPSPHRGASGLILRDLQCGDQWLFDCGEGTQIQAQKSTYVHLGRVSHIFISHLHGDHMYGLPGLLCTIDQKGQVGEIELETSTESNAGASVNIYGPQGLRRFIRLALALSRTHMNYTYAVHELILRDEHRPVGWTEWASLEADPIRDPPLHCERPGRDIHAAADGFWYNVTNADNGRPLVHSMALQHTIPSVGWLILKPEGTRSLCVKTARSLGVPDGPLMGALKQGRSVLVNDQVISADQVLMPPVRGHRIAIMGDSYDSRELERLVSSLCDQKVIASNLLDVLVHEATLEQGLAEDARLKGHSTPVEVTQLAARLHVRLLILTHFSQRYAPVNSSEVAFGPAKDAPVPEMANKPTRKEKPSVKILLDQARSVGFGGDVILAEDLALIRIPPVGKT</sequence>
<name>A0A5J4NYV6_9TREM</name>
<keyword evidence="6" id="KW-0540">Nuclease</keyword>
<dbReference type="CDD" id="cd07717">
    <property type="entry name" value="RNaseZ_ZiPD-like_MBL-fold"/>
    <property type="match status" value="1"/>
</dbReference>
<keyword evidence="11" id="KW-0689">Ribosomal protein</keyword>
<dbReference type="GO" id="GO:0042781">
    <property type="term" value="F:3'-tRNA processing endoribonuclease activity"/>
    <property type="evidence" value="ECO:0007669"/>
    <property type="project" value="TreeGrafter"/>
</dbReference>
<dbReference type="Gene3D" id="3.60.15.10">
    <property type="entry name" value="Ribonuclease Z/Hydroxyacylglutathione hydrolase-like"/>
    <property type="match status" value="1"/>
</dbReference>
<evidence type="ECO:0000259" key="15">
    <source>
        <dbReference type="Pfam" id="PF10484"/>
    </source>
</evidence>
<dbReference type="InterPro" id="IPR023611">
    <property type="entry name" value="mS23_dom_met"/>
</dbReference>
<evidence type="ECO:0000256" key="13">
    <source>
        <dbReference type="ARBA" id="ARBA00023274"/>
    </source>
</evidence>
<evidence type="ECO:0000256" key="8">
    <source>
        <dbReference type="ARBA" id="ARBA00022759"/>
    </source>
</evidence>
<keyword evidence="8" id="KW-0255">Endonuclease</keyword>
<evidence type="ECO:0000256" key="12">
    <source>
        <dbReference type="ARBA" id="ARBA00023128"/>
    </source>
</evidence>
<evidence type="ECO:0000256" key="14">
    <source>
        <dbReference type="ARBA" id="ARBA00035137"/>
    </source>
</evidence>
<dbReference type="Proteomes" id="UP000324629">
    <property type="component" value="Unassembled WGS sequence"/>
</dbReference>
<evidence type="ECO:0000256" key="5">
    <source>
        <dbReference type="ARBA" id="ARBA00022694"/>
    </source>
</evidence>